<evidence type="ECO:0000313" key="1">
    <source>
        <dbReference type="Proteomes" id="UP000887564"/>
    </source>
</evidence>
<protein>
    <submittedName>
        <fullName evidence="2">Uncharacterized protein</fullName>
    </submittedName>
</protein>
<dbReference type="AlphaFoldDB" id="A0A914RF28"/>
<evidence type="ECO:0000313" key="2">
    <source>
        <dbReference type="WBParaSite" id="PEQ_0000522601-mRNA-1"/>
    </source>
</evidence>
<accession>A0A914RF28</accession>
<organism evidence="1 2">
    <name type="scientific">Parascaris equorum</name>
    <name type="common">Equine roundworm</name>
    <dbReference type="NCBI Taxonomy" id="6256"/>
    <lineage>
        <taxon>Eukaryota</taxon>
        <taxon>Metazoa</taxon>
        <taxon>Ecdysozoa</taxon>
        <taxon>Nematoda</taxon>
        <taxon>Chromadorea</taxon>
        <taxon>Rhabditida</taxon>
        <taxon>Spirurina</taxon>
        <taxon>Ascaridomorpha</taxon>
        <taxon>Ascaridoidea</taxon>
        <taxon>Ascarididae</taxon>
        <taxon>Parascaris</taxon>
    </lineage>
</organism>
<keyword evidence="1" id="KW-1185">Reference proteome</keyword>
<proteinExistence type="predicted"/>
<name>A0A914RF28_PAREQ</name>
<dbReference type="Proteomes" id="UP000887564">
    <property type="component" value="Unplaced"/>
</dbReference>
<sequence length="119" mass="13436">MERNCDLDCGIRNILMIKMNFLSRRTTEIAEDVLLDSGSRGDSVSSTRADLSQGDLSSYKKRIDANVEQQREHSDMMAGLQRKNLVEMGHGGLMVENRAQNEWVEELHRAIGSVSLLQQ</sequence>
<reference evidence="2" key="1">
    <citation type="submission" date="2022-11" db="UniProtKB">
        <authorList>
            <consortium name="WormBaseParasite"/>
        </authorList>
    </citation>
    <scope>IDENTIFICATION</scope>
</reference>
<dbReference type="WBParaSite" id="PEQ_0000522601-mRNA-1">
    <property type="protein sequence ID" value="PEQ_0000522601-mRNA-1"/>
    <property type="gene ID" value="PEQ_0000522601"/>
</dbReference>